<dbReference type="RefSeq" id="WP_160798040.1">
    <property type="nucleotide sequence ID" value="NZ_CANMWR010000027.1"/>
</dbReference>
<accession>A0A6L7I0W5</accession>
<protein>
    <submittedName>
        <fullName evidence="2">MetS family NSS transporter small subunit</fullName>
    </submittedName>
</protein>
<evidence type="ECO:0000256" key="1">
    <source>
        <dbReference type="SAM" id="Phobius"/>
    </source>
</evidence>
<keyword evidence="1" id="KW-0472">Membrane</keyword>
<feature type="transmembrane region" description="Helical" evidence="1">
    <location>
        <begin position="6"/>
        <end position="28"/>
    </location>
</feature>
<comment type="caution">
    <text evidence="2">The sequence shown here is derived from an EMBL/GenBank/DDBJ whole genome shotgun (WGS) entry which is preliminary data.</text>
</comment>
<organism evidence="2 3">
    <name type="scientific">Shewanella insulae</name>
    <dbReference type="NCBI Taxonomy" id="2681496"/>
    <lineage>
        <taxon>Bacteria</taxon>
        <taxon>Pseudomonadati</taxon>
        <taxon>Pseudomonadota</taxon>
        <taxon>Gammaproteobacteria</taxon>
        <taxon>Alteromonadales</taxon>
        <taxon>Shewanellaceae</taxon>
        <taxon>Shewanella</taxon>
    </lineage>
</organism>
<evidence type="ECO:0000313" key="3">
    <source>
        <dbReference type="Proteomes" id="UP000474778"/>
    </source>
</evidence>
<dbReference type="EMBL" id="WRPA01000016">
    <property type="protein sequence ID" value="MXR70186.1"/>
    <property type="molecule type" value="Genomic_DNA"/>
</dbReference>
<evidence type="ECO:0000313" key="2">
    <source>
        <dbReference type="EMBL" id="MXR70186.1"/>
    </source>
</evidence>
<gene>
    <name evidence="2" type="ORF">GNT65_16085</name>
</gene>
<keyword evidence="1" id="KW-0812">Transmembrane</keyword>
<reference evidence="2 3" key="1">
    <citation type="submission" date="2019-12" db="EMBL/GenBank/DDBJ databases">
        <title>Shewanella insulae sp. nov., isolated from a tidal flat.</title>
        <authorList>
            <person name="Yoon J.-H."/>
        </authorList>
    </citation>
    <scope>NUCLEOTIDE SEQUENCE [LARGE SCALE GENOMIC DNA]</scope>
    <source>
        <strain evidence="2 3">JBTF-M18</strain>
    </source>
</reference>
<name>A0A6L7I0W5_9GAMM</name>
<keyword evidence="1" id="KW-1133">Transmembrane helix</keyword>
<dbReference type="Proteomes" id="UP000474778">
    <property type="component" value="Unassembled WGS sequence"/>
</dbReference>
<dbReference type="NCBIfam" id="NF033493">
    <property type="entry name" value="MetS_like_NSS"/>
    <property type="match status" value="1"/>
</dbReference>
<dbReference type="AlphaFoldDB" id="A0A6L7I0W5"/>
<keyword evidence="3" id="KW-1185">Reference proteome</keyword>
<proteinExistence type="predicted"/>
<sequence>MSSSALIMMLFALTLTWGGAALCIAIAIKRKQRDEADD</sequence>